<keyword evidence="3" id="KW-1185">Reference proteome</keyword>
<dbReference type="NCBIfam" id="TIGR04131">
    <property type="entry name" value="Bac_Flav_CTERM"/>
    <property type="match status" value="1"/>
</dbReference>
<dbReference type="RefSeq" id="WP_081156053.1">
    <property type="nucleotide sequence ID" value="NZ_LVYD01000124.1"/>
</dbReference>
<proteinExistence type="predicted"/>
<dbReference type="OrthoDB" id="608579at2"/>
<sequence length="776" mass="80219">MKPSIIPYIFIGLIITLCSNYSYGQSPTLQASANPTTCNGSEGSITLSALTPNASYQLTYIDDGVTIGPITVVANASGAIAITGLNKGLYTSFSFTNGGTTLTYTGGVILSDPIFIPTFPSFPSICEGDTPPVLPTTSNNGFTGTWTPSVVNNMQSGIYTFTPTAGSCALPVNISITVRPKTVPTFPFGISLVICGTGPVPILTNTSNEGITGTWSPAVVDPNHSGTYVFTPNITGCITGTTYTVTVNPVITPSFSFGTSATICVGDAVPTLPNISTNGITGTWSPAVVSNTNSGTYSFTPDPGQCAVSVTYSVAVYPKTTPVFSFGTAVSICSGATAPLLPTTSTNGITGTWTPAVVSNTTSGTYTFNSTSNPCSPSVTLTVTVNPVTTPAFSFGTSATICSGDAVPALPATSSNGITGTWSPAVVSNTASGIYNFTPTSDPCALPITFTVTVNPVVTPTFSFGAAASICAGDVAPVLPTTSSNGVTGTWSPAIVSNTTSGTYTFTSATPCVPPVKFTMTVNPIIKPAFTFGRSQSVCINTIPPVLPAVSNNGITGTWSPAVVDNQTTGKYVFTPTAGQCADTTSFYYEVNPIPVITGIGKDTSVYDGDILPGYNWELNIPTAGLGWVNSEPSIGLPPSGSGPVPSFTATNMTNDSVTAVIIATPYINGCKGAPATYKITVKPLNKDVFVPNVFSPNNDGHNDGLFVYGKYIATMELHIFNQWGQRMVTITDKTQGWDGKFKGSPQPVGVYVYVLKVVTTDGRTINKKGSITLVR</sequence>
<dbReference type="InterPro" id="IPR026341">
    <property type="entry name" value="T9SS_type_B"/>
</dbReference>
<evidence type="ECO:0000313" key="3">
    <source>
        <dbReference type="Proteomes" id="UP000192796"/>
    </source>
</evidence>
<organism evidence="2 3">
    <name type="scientific">Niastella vici</name>
    <dbReference type="NCBI Taxonomy" id="1703345"/>
    <lineage>
        <taxon>Bacteria</taxon>
        <taxon>Pseudomonadati</taxon>
        <taxon>Bacteroidota</taxon>
        <taxon>Chitinophagia</taxon>
        <taxon>Chitinophagales</taxon>
        <taxon>Chitinophagaceae</taxon>
        <taxon>Niastella</taxon>
    </lineage>
</organism>
<protein>
    <recommendedName>
        <fullName evidence="4">Gliding motility-associated C-terminal domain-containing protein</fullName>
    </recommendedName>
</protein>
<evidence type="ECO:0008006" key="4">
    <source>
        <dbReference type="Google" id="ProtNLM"/>
    </source>
</evidence>
<evidence type="ECO:0000313" key="2">
    <source>
        <dbReference type="EMBL" id="OQP57088.1"/>
    </source>
</evidence>
<dbReference type="Gene3D" id="2.60.40.1220">
    <property type="match status" value="6"/>
</dbReference>
<dbReference type="STRING" id="1703345.A3860_11010"/>
<dbReference type="EMBL" id="LVYD01000124">
    <property type="protein sequence ID" value="OQP57088.1"/>
    <property type="molecule type" value="Genomic_DNA"/>
</dbReference>
<dbReference type="Pfam" id="PF13585">
    <property type="entry name" value="CHU_C"/>
    <property type="match status" value="1"/>
</dbReference>
<accession>A0A1V9FFF4</accession>
<dbReference type="Proteomes" id="UP000192796">
    <property type="component" value="Unassembled WGS sequence"/>
</dbReference>
<name>A0A1V9FFF4_9BACT</name>
<comment type="caution">
    <text evidence="2">The sequence shown here is derived from an EMBL/GenBank/DDBJ whole genome shotgun (WGS) entry which is preliminary data.</text>
</comment>
<dbReference type="AlphaFoldDB" id="A0A1V9FFF4"/>
<keyword evidence="1" id="KW-0732">Signal</keyword>
<gene>
    <name evidence="2" type="ORF">A3860_11010</name>
</gene>
<reference evidence="2 3" key="1">
    <citation type="submission" date="2016-03" db="EMBL/GenBank/DDBJ databases">
        <title>Niastella vici sp. nov., isolated from farmland soil.</title>
        <authorList>
            <person name="Chen L."/>
            <person name="Wang D."/>
            <person name="Yang S."/>
            <person name="Wang G."/>
        </authorList>
    </citation>
    <scope>NUCLEOTIDE SEQUENCE [LARGE SCALE GENOMIC DNA]</scope>
    <source>
        <strain evidence="2 3">DJ57</strain>
    </source>
</reference>
<dbReference type="InterPro" id="IPR014755">
    <property type="entry name" value="Cu-Rt/internalin_Ig-like"/>
</dbReference>
<evidence type="ECO:0000256" key="1">
    <source>
        <dbReference type="ARBA" id="ARBA00022729"/>
    </source>
</evidence>